<evidence type="ECO:0000313" key="9">
    <source>
        <dbReference type="EMBL" id="PST83740.1"/>
    </source>
</evidence>
<comment type="similarity">
    <text evidence="2">Belongs to the SusD family.</text>
</comment>
<dbReference type="PROSITE" id="PS51257">
    <property type="entry name" value="PROKAR_LIPOPROTEIN"/>
    <property type="match status" value="1"/>
</dbReference>
<feature type="domain" description="RagB/SusD" evidence="7">
    <location>
        <begin position="375"/>
        <end position="531"/>
    </location>
</feature>
<dbReference type="AlphaFoldDB" id="A0A2T3HMR4"/>
<organism evidence="9 10">
    <name type="scientific">Pedobacter yulinensis</name>
    <dbReference type="NCBI Taxonomy" id="2126353"/>
    <lineage>
        <taxon>Bacteria</taxon>
        <taxon>Pseudomonadati</taxon>
        <taxon>Bacteroidota</taxon>
        <taxon>Sphingobacteriia</taxon>
        <taxon>Sphingobacteriales</taxon>
        <taxon>Sphingobacteriaceae</taxon>
        <taxon>Pedobacter</taxon>
    </lineage>
</organism>
<keyword evidence="4" id="KW-0472">Membrane</keyword>
<protein>
    <submittedName>
        <fullName evidence="9">RagB/SusD family nutrient uptake outer membrane protein</fullName>
    </submittedName>
</protein>
<feature type="signal peptide" evidence="6">
    <location>
        <begin position="1"/>
        <end position="19"/>
    </location>
</feature>
<dbReference type="Pfam" id="PF07980">
    <property type="entry name" value="SusD_RagB"/>
    <property type="match status" value="1"/>
</dbReference>
<keyword evidence="10" id="KW-1185">Reference proteome</keyword>
<dbReference type="GO" id="GO:0009279">
    <property type="term" value="C:cell outer membrane"/>
    <property type="evidence" value="ECO:0007669"/>
    <property type="project" value="UniProtKB-SubCell"/>
</dbReference>
<evidence type="ECO:0000256" key="1">
    <source>
        <dbReference type="ARBA" id="ARBA00004442"/>
    </source>
</evidence>
<dbReference type="Pfam" id="PF14322">
    <property type="entry name" value="SusD-like_3"/>
    <property type="match status" value="1"/>
</dbReference>
<evidence type="ECO:0000256" key="3">
    <source>
        <dbReference type="ARBA" id="ARBA00022729"/>
    </source>
</evidence>
<dbReference type="RefSeq" id="WP_107216004.1">
    <property type="nucleotide sequence ID" value="NZ_KZ686269.1"/>
</dbReference>
<evidence type="ECO:0000256" key="5">
    <source>
        <dbReference type="ARBA" id="ARBA00023237"/>
    </source>
</evidence>
<evidence type="ECO:0000259" key="7">
    <source>
        <dbReference type="Pfam" id="PF07980"/>
    </source>
</evidence>
<keyword evidence="3 6" id="KW-0732">Signal</keyword>
<feature type="domain" description="SusD-like N-terminal" evidence="8">
    <location>
        <begin position="89"/>
        <end position="217"/>
    </location>
</feature>
<sequence>MKPKYILLAALTFSLAACTKLDVDVESELTPSNFPTNEESFIAATGPVYTRLRSTFAIDYWRMQELSTDEAIIPARDGNYDDGGQYRFMHYHTWTADHPYVKSIWEWGFGGINSSNRILSLFQAAPNSPARTTSLAEMRTMRALFYFFMMDLYGNVPIIKDAVIAEPPPTAARKDVFAFIESELKAALPDLSAAAGQKTYGRPTKWLAYALLEKLYLNAEVYTGQPRYTEAVAMADAILNDAATVYTLEADYMSIFAPTNGPLTKETIFAIPYDANVATGNQFSRFGLHTGLQKKYNLPFRPSIAMSTIKDFYLKFNLTGDVRNKTMLAGKQYENDGSPILIATTKKGMDNSYTGADGAAKVNYHLEFTPEMPLVKENTMDVGNDEIGKARGVRSIKFYPDPATNPDTRNQGNDFPVIRLADVLLMKAEAILRGAAATTVKGELQTPAVLVNKIRSRAGAPTVGAITLDELLDERGREFAWEGWRRNDLIRFGKYEDNWGYKTNKETFRRLFPVPNSERSLNPKLVQNPGY</sequence>
<dbReference type="InterPro" id="IPR012944">
    <property type="entry name" value="SusD_RagB_dom"/>
</dbReference>
<dbReference type="InterPro" id="IPR011990">
    <property type="entry name" value="TPR-like_helical_dom_sf"/>
</dbReference>
<evidence type="ECO:0000256" key="4">
    <source>
        <dbReference type="ARBA" id="ARBA00023136"/>
    </source>
</evidence>
<evidence type="ECO:0000256" key="6">
    <source>
        <dbReference type="SAM" id="SignalP"/>
    </source>
</evidence>
<reference evidence="9 10" key="1">
    <citation type="submission" date="2018-03" db="EMBL/GenBank/DDBJ databases">
        <authorList>
            <person name="Keele B.F."/>
        </authorList>
    </citation>
    <scope>NUCLEOTIDE SEQUENCE [LARGE SCALE GENOMIC DNA]</scope>
    <source>
        <strain evidence="9 10">YL28-9</strain>
    </source>
</reference>
<comment type="subcellular location">
    <subcellularLocation>
        <location evidence="1">Cell outer membrane</location>
    </subcellularLocation>
</comment>
<evidence type="ECO:0000259" key="8">
    <source>
        <dbReference type="Pfam" id="PF14322"/>
    </source>
</evidence>
<dbReference type="EMBL" id="PYLS01000005">
    <property type="protein sequence ID" value="PST83740.1"/>
    <property type="molecule type" value="Genomic_DNA"/>
</dbReference>
<dbReference type="Proteomes" id="UP000240912">
    <property type="component" value="Unassembled WGS sequence"/>
</dbReference>
<dbReference type="OrthoDB" id="9783641at2"/>
<evidence type="ECO:0000256" key="2">
    <source>
        <dbReference type="ARBA" id="ARBA00006275"/>
    </source>
</evidence>
<dbReference type="SUPFAM" id="SSF48452">
    <property type="entry name" value="TPR-like"/>
    <property type="match status" value="1"/>
</dbReference>
<feature type="chain" id="PRO_5015604322" evidence="6">
    <location>
        <begin position="20"/>
        <end position="531"/>
    </location>
</feature>
<dbReference type="Gene3D" id="1.25.40.390">
    <property type="match status" value="1"/>
</dbReference>
<dbReference type="InterPro" id="IPR033985">
    <property type="entry name" value="SusD-like_N"/>
</dbReference>
<evidence type="ECO:0000313" key="10">
    <source>
        <dbReference type="Proteomes" id="UP000240912"/>
    </source>
</evidence>
<gene>
    <name evidence="9" type="ORF">C7T94_07985</name>
</gene>
<keyword evidence="5" id="KW-0998">Cell outer membrane</keyword>
<comment type="caution">
    <text evidence="9">The sequence shown here is derived from an EMBL/GenBank/DDBJ whole genome shotgun (WGS) entry which is preliminary data.</text>
</comment>
<name>A0A2T3HMR4_9SPHI</name>
<accession>A0A2T3HMR4</accession>
<proteinExistence type="inferred from homology"/>